<keyword evidence="3" id="KW-1185">Reference proteome</keyword>
<gene>
    <name evidence="2" type="ORF">BaRGS_00015218</name>
</gene>
<comment type="caution">
    <text evidence="2">The sequence shown here is derived from an EMBL/GenBank/DDBJ whole genome shotgun (WGS) entry which is preliminary data.</text>
</comment>
<feature type="compositionally biased region" description="Polar residues" evidence="1">
    <location>
        <begin position="74"/>
        <end position="85"/>
    </location>
</feature>
<dbReference type="EMBL" id="JACVVK020000092">
    <property type="protein sequence ID" value="KAK7493507.1"/>
    <property type="molecule type" value="Genomic_DNA"/>
</dbReference>
<reference evidence="2 3" key="1">
    <citation type="journal article" date="2023" name="Sci. Data">
        <title>Genome assembly of the Korean intertidal mud-creeper Batillaria attramentaria.</title>
        <authorList>
            <person name="Patra A.K."/>
            <person name="Ho P.T."/>
            <person name="Jun S."/>
            <person name="Lee S.J."/>
            <person name="Kim Y."/>
            <person name="Won Y.J."/>
        </authorList>
    </citation>
    <scope>NUCLEOTIDE SEQUENCE [LARGE SCALE GENOMIC DNA]</scope>
    <source>
        <strain evidence="2">Wonlab-2016</strain>
    </source>
</reference>
<sequence>MTTPTPHHPWPTHPVSPPLHTLPEIDAEDREQNSRASVLPQTFRGLRFKGRQESARRSGSQLQKLRQPIPVGRSVNTTSMGFDQM</sequence>
<name>A0ABD0L298_9CAEN</name>
<feature type="region of interest" description="Disordered" evidence="1">
    <location>
        <begin position="1"/>
        <end position="85"/>
    </location>
</feature>
<evidence type="ECO:0000313" key="3">
    <source>
        <dbReference type="Proteomes" id="UP001519460"/>
    </source>
</evidence>
<protein>
    <submittedName>
        <fullName evidence="2">Uncharacterized protein</fullName>
    </submittedName>
</protein>
<organism evidence="2 3">
    <name type="scientific">Batillaria attramentaria</name>
    <dbReference type="NCBI Taxonomy" id="370345"/>
    <lineage>
        <taxon>Eukaryota</taxon>
        <taxon>Metazoa</taxon>
        <taxon>Spiralia</taxon>
        <taxon>Lophotrochozoa</taxon>
        <taxon>Mollusca</taxon>
        <taxon>Gastropoda</taxon>
        <taxon>Caenogastropoda</taxon>
        <taxon>Sorbeoconcha</taxon>
        <taxon>Cerithioidea</taxon>
        <taxon>Batillariidae</taxon>
        <taxon>Batillaria</taxon>
    </lineage>
</organism>
<dbReference type="AlphaFoldDB" id="A0ABD0L298"/>
<dbReference type="Proteomes" id="UP001519460">
    <property type="component" value="Unassembled WGS sequence"/>
</dbReference>
<proteinExistence type="predicted"/>
<evidence type="ECO:0000256" key="1">
    <source>
        <dbReference type="SAM" id="MobiDB-lite"/>
    </source>
</evidence>
<evidence type="ECO:0000313" key="2">
    <source>
        <dbReference type="EMBL" id="KAK7493507.1"/>
    </source>
</evidence>
<accession>A0ABD0L298</accession>
<feature type="compositionally biased region" description="Pro residues" evidence="1">
    <location>
        <begin position="1"/>
        <end position="17"/>
    </location>
</feature>